<organism evidence="5 6">
    <name type="scientific">Tepidibacillus decaturensis</name>
    <dbReference type="NCBI Taxonomy" id="1413211"/>
    <lineage>
        <taxon>Bacteria</taxon>
        <taxon>Bacillati</taxon>
        <taxon>Bacillota</taxon>
        <taxon>Bacilli</taxon>
        <taxon>Bacillales</taxon>
        <taxon>Bacillaceae</taxon>
        <taxon>Tepidibacillus</taxon>
    </lineage>
</organism>
<dbReference type="Gene3D" id="2.70.70.10">
    <property type="entry name" value="Glucose Permease (Domain IIA)"/>
    <property type="match status" value="1"/>
</dbReference>
<dbReference type="EMBL" id="LSKU01000001">
    <property type="protein sequence ID" value="KXG44765.1"/>
    <property type="molecule type" value="Genomic_DNA"/>
</dbReference>
<evidence type="ECO:0000259" key="4">
    <source>
        <dbReference type="PROSITE" id="PS51782"/>
    </source>
</evidence>
<feature type="domain" description="G5" evidence="3">
    <location>
        <begin position="292"/>
        <end position="372"/>
    </location>
</feature>
<dbReference type="PANTHER" id="PTHR21666:SF289">
    <property type="entry name" value="L-ALA--D-GLU ENDOPEPTIDASE"/>
    <property type="match status" value="1"/>
</dbReference>
<dbReference type="SUPFAM" id="SSF51261">
    <property type="entry name" value="Duplicated hybrid motif"/>
    <property type="match status" value="1"/>
</dbReference>
<reference evidence="5 6" key="1">
    <citation type="submission" date="2016-02" db="EMBL/GenBank/DDBJ databases">
        <title>Draft Genome for Tepidibacillus decaturensis nov. sp. Strain Z9, an Anaerobic, Moderately Thermophilic and Heterotrophic Bacterium from Deep Subsurface of the Illinois Basin, USA.</title>
        <authorList>
            <person name="Dong Y."/>
            <person name="Chang J.Y."/>
            <person name="Sanford R."/>
            <person name="Fouke B.W."/>
        </authorList>
    </citation>
    <scope>NUCLEOTIDE SEQUENCE [LARGE SCALE GENOMIC DNA]</scope>
    <source>
        <strain evidence="5 6">Z9</strain>
    </source>
</reference>
<dbReference type="GO" id="GO:0004222">
    <property type="term" value="F:metalloendopeptidase activity"/>
    <property type="evidence" value="ECO:0007669"/>
    <property type="project" value="TreeGrafter"/>
</dbReference>
<accession>A0A135L6Y9</accession>
<sequence length="501" mass="55436">MATFNDKFTDFKGKFQKDLTKASNWGKTIVQTVQQYIQSNKKRSIIIGSITGTILMTTLFGVGYYQANAVNLYHVYLDGKEVGVVNNKEVVEQWKEQVLKQAQNTYSTITLNFGNKITYQEEKKFKGQFDNAKTLSALKDAFSIQATAVELVVNGKVVGYVKDQKTADLILEQIKQPFLPNKNKDKVKAASLDGNNQQIRKLDQIQIKEEVVTKEVKVTPAEILSAEDMVTLLKQGTLEQKKYIVKQGDTLSGIAQQFGITTKQIYQLNPNIKGEFINIGDEVIVTAKTPLVTVQTKETVINQERIPYKVVYQKDSSMYSNQTKVVQQGSDGKKSVEYSILKENGVTTQKTILKETVISEAKDKIVKKGTKIVSSRGSGTLLWPTVGGIITSKYGSRWGRTHEGIDISGVSNRTIKAADSGKVVFAGWNGAYGKAIIIDHGNGMKTLYGHLSQIMVSSGDKVAKGQQIGVMGNTGRSTGTHLHFEVLVNGSNRNPLNYVRR</sequence>
<evidence type="ECO:0000256" key="1">
    <source>
        <dbReference type="ARBA" id="ARBA00022729"/>
    </source>
</evidence>
<dbReference type="SMART" id="SM01208">
    <property type="entry name" value="G5"/>
    <property type="match status" value="1"/>
</dbReference>
<dbReference type="STRING" id="1413211.U473_12560"/>
<dbReference type="AlphaFoldDB" id="A0A135L6Y9"/>
<dbReference type="SMART" id="SM00257">
    <property type="entry name" value="LysM"/>
    <property type="match status" value="1"/>
</dbReference>
<evidence type="ECO:0000313" key="5">
    <source>
        <dbReference type="EMBL" id="KXG44765.1"/>
    </source>
</evidence>
<keyword evidence="1" id="KW-0732">Signal</keyword>
<keyword evidence="6" id="KW-1185">Reference proteome</keyword>
<dbReference type="PROSITE" id="PS51109">
    <property type="entry name" value="G5"/>
    <property type="match status" value="1"/>
</dbReference>
<keyword evidence="2" id="KW-0812">Transmembrane</keyword>
<dbReference type="InterPro" id="IPR011055">
    <property type="entry name" value="Dup_hybrid_motif"/>
</dbReference>
<dbReference type="InterPro" id="IPR018392">
    <property type="entry name" value="LysM"/>
</dbReference>
<dbReference type="Gene3D" id="2.20.230.10">
    <property type="entry name" value="Resuscitation-promoting factor rpfb"/>
    <property type="match status" value="1"/>
</dbReference>
<protein>
    <recommendedName>
        <fullName evidence="7">Peptidase M23</fullName>
    </recommendedName>
</protein>
<dbReference type="PANTHER" id="PTHR21666">
    <property type="entry name" value="PEPTIDASE-RELATED"/>
    <property type="match status" value="1"/>
</dbReference>
<dbReference type="InterPro" id="IPR011098">
    <property type="entry name" value="G5_dom"/>
</dbReference>
<dbReference type="OrthoDB" id="9805070at2"/>
<dbReference type="Pfam" id="PF01551">
    <property type="entry name" value="Peptidase_M23"/>
    <property type="match status" value="1"/>
</dbReference>
<name>A0A135L6Y9_9BACI</name>
<dbReference type="CDD" id="cd12797">
    <property type="entry name" value="M23_peptidase"/>
    <property type="match status" value="1"/>
</dbReference>
<keyword evidence="2" id="KW-1133">Transmembrane helix</keyword>
<proteinExistence type="predicted"/>
<dbReference type="PROSITE" id="PS51782">
    <property type="entry name" value="LYSM"/>
    <property type="match status" value="1"/>
</dbReference>
<dbReference type="Pfam" id="PF01476">
    <property type="entry name" value="LysM"/>
    <property type="match status" value="1"/>
</dbReference>
<dbReference type="InterPro" id="IPR016047">
    <property type="entry name" value="M23ase_b-sheet_dom"/>
</dbReference>
<feature type="domain" description="LysM" evidence="4">
    <location>
        <begin position="241"/>
        <end position="285"/>
    </location>
</feature>
<dbReference type="Proteomes" id="UP000070352">
    <property type="component" value="Unassembled WGS sequence"/>
</dbReference>
<feature type="transmembrane region" description="Helical" evidence="2">
    <location>
        <begin position="45"/>
        <end position="65"/>
    </location>
</feature>
<dbReference type="Pfam" id="PF07501">
    <property type="entry name" value="G5"/>
    <property type="match status" value="1"/>
</dbReference>
<evidence type="ECO:0000256" key="2">
    <source>
        <dbReference type="SAM" id="Phobius"/>
    </source>
</evidence>
<evidence type="ECO:0000313" key="6">
    <source>
        <dbReference type="Proteomes" id="UP000070352"/>
    </source>
</evidence>
<dbReference type="RefSeq" id="WP_068726891.1">
    <property type="nucleotide sequence ID" value="NZ_LSKU01000001.1"/>
</dbReference>
<dbReference type="CDD" id="cd00118">
    <property type="entry name" value="LysM"/>
    <property type="match status" value="1"/>
</dbReference>
<keyword evidence="2" id="KW-0472">Membrane</keyword>
<dbReference type="Gene3D" id="3.10.350.10">
    <property type="entry name" value="LysM domain"/>
    <property type="match status" value="1"/>
</dbReference>
<dbReference type="InterPro" id="IPR036779">
    <property type="entry name" value="LysM_dom_sf"/>
</dbReference>
<gene>
    <name evidence="5" type="ORF">U473_12560</name>
</gene>
<evidence type="ECO:0000259" key="3">
    <source>
        <dbReference type="PROSITE" id="PS51109"/>
    </source>
</evidence>
<comment type="caution">
    <text evidence="5">The sequence shown here is derived from an EMBL/GenBank/DDBJ whole genome shotgun (WGS) entry which is preliminary data.</text>
</comment>
<evidence type="ECO:0008006" key="7">
    <source>
        <dbReference type="Google" id="ProtNLM"/>
    </source>
</evidence>
<dbReference type="InterPro" id="IPR050570">
    <property type="entry name" value="Cell_wall_metabolism_enzyme"/>
</dbReference>